<evidence type="ECO:0008006" key="14">
    <source>
        <dbReference type="Google" id="ProtNLM"/>
    </source>
</evidence>
<dbReference type="Gene3D" id="1.20.1070.10">
    <property type="entry name" value="Rhodopsin 7-helix transmembrane proteins"/>
    <property type="match status" value="1"/>
</dbReference>
<dbReference type="InterPro" id="IPR018229">
    <property type="entry name" value="Rhodopsin_retinal_BS"/>
</dbReference>
<evidence type="ECO:0000256" key="7">
    <source>
        <dbReference type="ARBA" id="ARBA00022989"/>
    </source>
</evidence>
<gene>
    <name evidence="12" type="ORF">BJ875DRAFT_505239</name>
</gene>
<keyword evidence="7 11" id="KW-1133">Transmembrane helix</keyword>
<evidence type="ECO:0000256" key="6">
    <source>
        <dbReference type="ARBA" id="ARBA00022925"/>
    </source>
</evidence>
<evidence type="ECO:0000256" key="8">
    <source>
        <dbReference type="ARBA" id="ARBA00022991"/>
    </source>
</evidence>
<name>A0A9P7YHD0_9HELO</name>
<evidence type="ECO:0000313" key="12">
    <source>
        <dbReference type="EMBL" id="KAG9233694.1"/>
    </source>
</evidence>
<comment type="similarity">
    <text evidence="2">Belongs to the archaeal/bacterial/fungal opsin family.</text>
</comment>
<keyword evidence="13" id="KW-1185">Reference proteome</keyword>
<feature type="transmembrane region" description="Helical" evidence="11">
    <location>
        <begin position="248"/>
        <end position="268"/>
    </location>
</feature>
<dbReference type="GO" id="GO:0005783">
    <property type="term" value="C:endoplasmic reticulum"/>
    <property type="evidence" value="ECO:0007669"/>
    <property type="project" value="TreeGrafter"/>
</dbReference>
<feature type="transmembrane region" description="Helical" evidence="11">
    <location>
        <begin position="76"/>
        <end position="104"/>
    </location>
</feature>
<dbReference type="GO" id="GO:0005886">
    <property type="term" value="C:plasma membrane"/>
    <property type="evidence" value="ECO:0007669"/>
    <property type="project" value="TreeGrafter"/>
</dbReference>
<keyword evidence="5 11" id="KW-0812">Transmembrane</keyword>
<evidence type="ECO:0000256" key="9">
    <source>
        <dbReference type="ARBA" id="ARBA00023136"/>
    </source>
</evidence>
<dbReference type="Pfam" id="PF01036">
    <property type="entry name" value="Bac_rhodopsin"/>
    <property type="match status" value="1"/>
</dbReference>
<keyword evidence="8" id="KW-0157">Chromophore</keyword>
<dbReference type="SMART" id="SM01021">
    <property type="entry name" value="Bac_rhodopsin"/>
    <property type="match status" value="1"/>
</dbReference>
<dbReference type="EMBL" id="MU251490">
    <property type="protein sequence ID" value="KAG9233694.1"/>
    <property type="molecule type" value="Genomic_DNA"/>
</dbReference>
<dbReference type="PRINTS" id="PR00251">
    <property type="entry name" value="BACTRLOPSIN"/>
</dbReference>
<dbReference type="Proteomes" id="UP000824998">
    <property type="component" value="Unassembled WGS sequence"/>
</dbReference>
<dbReference type="InterPro" id="IPR001425">
    <property type="entry name" value="Arc/bac/fun_rhodopsins"/>
</dbReference>
<reference evidence="12" key="1">
    <citation type="journal article" date="2021" name="IMA Fungus">
        <title>Genomic characterization of three marine fungi, including Emericellopsis atlantica sp. nov. with signatures of a generalist lifestyle and marine biomass degradation.</title>
        <authorList>
            <person name="Hagestad O.C."/>
            <person name="Hou L."/>
            <person name="Andersen J.H."/>
            <person name="Hansen E.H."/>
            <person name="Altermark B."/>
            <person name="Li C."/>
            <person name="Kuhnert E."/>
            <person name="Cox R.J."/>
            <person name="Crous P.W."/>
            <person name="Spatafora J.W."/>
            <person name="Lail K."/>
            <person name="Amirebrahimi M."/>
            <person name="Lipzen A."/>
            <person name="Pangilinan J."/>
            <person name="Andreopoulos W."/>
            <person name="Hayes R.D."/>
            <person name="Ng V."/>
            <person name="Grigoriev I.V."/>
            <person name="Jackson S.A."/>
            <person name="Sutton T.D.S."/>
            <person name="Dobson A.D.W."/>
            <person name="Rama T."/>
        </authorList>
    </citation>
    <scope>NUCLEOTIDE SEQUENCE</scope>
    <source>
        <strain evidence="12">TRa018bII</strain>
    </source>
</reference>
<feature type="transmembrane region" description="Helical" evidence="11">
    <location>
        <begin position="48"/>
        <end position="69"/>
    </location>
</feature>
<dbReference type="PROSITE" id="PS00950">
    <property type="entry name" value="BACTERIAL_OPSIN_1"/>
    <property type="match status" value="1"/>
</dbReference>
<dbReference type="FunFam" id="1.20.1070.10:FF:000160">
    <property type="entry name" value="Related to Opsin-1"/>
    <property type="match status" value="1"/>
</dbReference>
<dbReference type="OrthoDB" id="536545at2759"/>
<dbReference type="CDD" id="cd15239">
    <property type="entry name" value="7tm_YRO2_fungal-like"/>
    <property type="match status" value="1"/>
</dbReference>
<feature type="transmembrane region" description="Helical" evidence="11">
    <location>
        <begin position="210"/>
        <end position="228"/>
    </location>
</feature>
<evidence type="ECO:0000256" key="1">
    <source>
        <dbReference type="ARBA" id="ARBA00004141"/>
    </source>
</evidence>
<dbReference type="SUPFAM" id="SSF81321">
    <property type="entry name" value="Family A G protein-coupled receptor-like"/>
    <property type="match status" value="1"/>
</dbReference>
<evidence type="ECO:0000256" key="3">
    <source>
        <dbReference type="ARBA" id="ARBA00022543"/>
    </source>
</evidence>
<comment type="subcellular location">
    <subcellularLocation>
        <location evidence="1">Membrane</location>
        <topology evidence="1">Multi-pass membrane protein</topology>
    </subcellularLocation>
</comment>
<accession>A0A9P7YHD0</accession>
<protein>
    <recommendedName>
        <fullName evidence="14">Family A G protein-coupled receptor-like protein</fullName>
    </recommendedName>
</protein>
<evidence type="ECO:0000256" key="2">
    <source>
        <dbReference type="ARBA" id="ARBA00008130"/>
    </source>
</evidence>
<proteinExistence type="inferred from homology"/>
<dbReference type="PANTHER" id="PTHR28286">
    <property type="match status" value="1"/>
</dbReference>
<dbReference type="GO" id="GO:0007602">
    <property type="term" value="P:phototransduction"/>
    <property type="evidence" value="ECO:0007669"/>
    <property type="project" value="UniProtKB-KW"/>
</dbReference>
<dbReference type="GO" id="GO:0005216">
    <property type="term" value="F:monoatomic ion channel activity"/>
    <property type="evidence" value="ECO:0007669"/>
    <property type="project" value="InterPro"/>
</dbReference>
<evidence type="ECO:0000256" key="4">
    <source>
        <dbReference type="ARBA" id="ARBA00022606"/>
    </source>
</evidence>
<dbReference type="GO" id="GO:0009881">
    <property type="term" value="F:photoreceptor activity"/>
    <property type="evidence" value="ECO:0007669"/>
    <property type="project" value="UniProtKB-KW"/>
</dbReference>
<comment type="caution">
    <text evidence="12">The sequence shown here is derived from an EMBL/GenBank/DDBJ whole genome shotgun (WGS) entry which is preliminary data.</text>
</comment>
<keyword evidence="9 11" id="KW-0472">Membrane</keyword>
<keyword evidence="10" id="KW-0675">Receptor</keyword>
<sequence>MTRLFFLALELWYLCRDPRPLVRTVELHLVPEVDVDKDINITVRGSDWYWAVTAVMAVSTVVFMGLSFTVPRRKRIFHYITAAITMVASIAYFTMASNLGYAAIAVELVRGDPKVAGRYREIFYVRYIDWFVTTPLLLLDLLLTAGLPWPTVFYTILVDEVMIVTGLVGALVSSNYKWGYFVFAMVALFFIAYNVTWVGRQHATTLGSNVARAYLVCGIWTIFLWFLYPIAWGLSEGGNVLAPDSEAVFYGILDLLAKPVFGGMLLFFHRNIDPVTLGLHIRDYDDVMHPSEKSGFGSAAAAHNRVTGPANGVVAENTTATTADQTAAV</sequence>
<dbReference type="PANTHER" id="PTHR28286:SF1">
    <property type="entry name" value="30 KDA HEAT SHOCK PROTEIN-RELATED"/>
    <property type="match status" value="1"/>
</dbReference>
<evidence type="ECO:0000256" key="10">
    <source>
        <dbReference type="ARBA" id="ARBA00023170"/>
    </source>
</evidence>
<evidence type="ECO:0000313" key="13">
    <source>
        <dbReference type="Proteomes" id="UP000824998"/>
    </source>
</evidence>
<dbReference type="AlphaFoldDB" id="A0A9P7YHD0"/>
<keyword evidence="6" id="KW-0681">Retinal protein</keyword>
<dbReference type="InterPro" id="IPR043476">
    <property type="entry name" value="Yro2-like_7TM"/>
</dbReference>
<evidence type="ECO:0000256" key="11">
    <source>
        <dbReference type="SAM" id="Phobius"/>
    </source>
</evidence>
<feature type="transmembrane region" description="Helical" evidence="11">
    <location>
        <begin position="178"/>
        <end position="198"/>
    </location>
</feature>
<keyword evidence="4" id="KW-0716">Sensory transduction</keyword>
<keyword evidence="3" id="KW-0600">Photoreceptor protein</keyword>
<evidence type="ECO:0000256" key="5">
    <source>
        <dbReference type="ARBA" id="ARBA00022692"/>
    </source>
</evidence>
<organism evidence="12 13">
    <name type="scientific">Amylocarpus encephaloides</name>
    <dbReference type="NCBI Taxonomy" id="45428"/>
    <lineage>
        <taxon>Eukaryota</taxon>
        <taxon>Fungi</taxon>
        <taxon>Dikarya</taxon>
        <taxon>Ascomycota</taxon>
        <taxon>Pezizomycotina</taxon>
        <taxon>Leotiomycetes</taxon>
        <taxon>Helotiales</taxon>
        <taxon>Helotiales incertae sedis</taxon>
        <taxon>Amylocarpus</taxon>
    </lineage>
</organism>